<sequence>MGHLFSEDLKWRIVYLHQDGYSKRRISKLLYMSYSENPFKGASGRKKLFKDSDMKNPKKLVKERVDWYLDELVVEMEAITSKRVSIPILWHSLKYCRITRKKIHTMAAERNELLRSAFIAKIGNGYVPEQFVFLDESAKDEDKRYTILPALTIDGIVAVEIIERSYDKKKFEDFIYTQVIPHMNPFPGKNSVLVMDNARIHHNAEWISVIEELGGHILFLSPYSPDFNPIELAFSTIKAWLQRNNDFVHTCSDVVGSSFEFSSGGFGGSHLADLSPLVLLFLLIVMVMLSSSLLALVLH</sequence>
<comment type="caution">
    <text evidence="3">The sequence shown here is derived from an EMBL/GenBank/DDBJ whole genome shotgun (WGS) entry which is preliminary data.</text>
</comment>
<proteinExistence type="predicted"/>
<keyword evidence="1" id="KW-1133">Transmembrane helix</keyword>
<evidence type="ECO:0000259" key="2">
    <source>
        <dbReference type="Pfam" id="PF13358"/>
    </source>
</evidence>
<dbReference type="AlphaFoldDB" id="A0A9N9CVV7"/>
<feature type="domain" description="Tc1-like transposase DDE" evidence="2">
    <location>
        <begin position="138"/>
        <end position="247"/>
    </location>
</feature>
<gene>
    <name evidence="3" type="ORF">AMORRO_LOCUS8488</name>
</gene>
<accession>A0A9N9CVV7</accession>
<dbReference type="OrthoDB" id="2394134at2759"/>
<dbReference type="InterPro" id="IPR012337">
    <property type="entry name" value="RNaseH-like_sf"/>
</dbReference>
<dbReference type="Gene3D" id="3.30.420.10">
    <property type="entry name" value="Ribonuclease H-like superfamily/Ribonuclease H"/>
    <property type="match status" value="1"/>
</dbReference>
<organism evidence="3 4">
    <name type="scientific">Acaulospora morrowiae</name>
    <dbReference type="NCBI Taxonomy" id="94023"/>
    <lineage>
        <taxon>Eukaryota</taxon>
        <taxon>Fungi</taxon>
        <taxon>Fungi incertae sedis</taxon>
        <taxon>Mucoromycota</taxon>
        <taxon>Glomeromycotina</taxon>
        <taxon>Glomeromycetes</taxon>
        <taxon>Diversisporales</taxon>
        <taxon>Acaulosporaceae</taxon>
        <taxon>Acaulospora</taxon>
    </lineage>
</organism>
<dbReference type="EMBL" id="CAJVPV010007282">
    <property type="protein sequence ID" value="CAG8617014.1"/>
    <property type="molecule type" value="Genomic_DNA"/>
</dbReference>
<dbReference type="PANTHER" id="PTHR46564">
    <property type="entry name" value="TRANSPOSASE"/>
    <property type="match status" value="1"/>
</dbReference>
<keyword evidence="4" id="KW-1185">Reference proteome</keyword>
<feature type="transmembrane region" description="Helical" evidence="1">
    <location>
        <begin position="277"/>
        <end position="298"/>
    </location>
</feature>
<dbReference type="SUPFAM" id="SSF53098">
    <property type="entry name" value="Ribonuclease H-like"/>
    <property type="match status" value="1"/>
</dbReference>
<dbReference type="InterPro" id="IPR036397">
    <property type="entry name" value="RNaseH_sf"/>
</dbReference>
<name>A0A9N9CVV7_9GLOM</name>
<protein>
    <submittedName>
        <fullName evidence="3">2299_t:CDS:1</fullName>
    </submittedName>
</protein>
<reference evidence="3" key="1">
    <citation type="submission" date="2021-06" db="EMBL/GenBank/DDBJ databases">
        <authorList>
            <person name="Kallberg Y."/>
            <person name="Tangrot J."/>
            <person name="Rosling A."/>
        </authorList>
    </citation>
    <scope>NUCLEOTIDE SEQUENCE</scope>
    <source>
        <strain evidence="3">CL551</strain>
    </source>
</reference>
<dbReference type="GO" id="GO:0003676">
    <property type="term" value="F:nucleic acid binding"/>
    <property type="evidence" value="ECO:0007669"/>
    <property type="project" value="InterPro"/>
</dbReference>
<evidence type="ECO:0000313" key="4">
    <source>
        <dbReference type="Proteomes" id="UP000789342"/>
    </source>
</evidence>
<evidence type="ECO:0000313" key="3">
    <source>
        <dbReference type="EMBL" id="CAG8617014.1"/>
    </source>
</evidence>
<dbReference type="Proteomes" id="UP000789342">
    <property type="component" value="Unassembled WGS sequence"/>
</dbReference>
<keyword evidence="1" id="KW-0472">Membrane</keyword>
<evidence type="ECO:0000256" key="1">
    <source>
        <dbReference type="SAM" id="Phobius"/>
    </source>
</evidence>
<dbReference type="Pfam" id="PF13358">
    <property type="entry name" value="DDE_3"/>
    <property type="match status" value="1"/>
</dbReference>
<dbReference type="InterPro" id="IPR038717">
    <property type="entry name" value="Tc1-like_DDE_dom"/>
</dbReference>
<keyword evidence="1" id="KW-0812">Transmembrane</keyword>
<dbReference type="SUPFAM" id="SSF46689">
    <property type="entry name" value="Homeodomain-like"/>
    <property type="match status" value="1"/>
</dbReference>
<dbReference type="PANTHER" id="PTHR46564:SF1">
    <property type="entry name" value="TRANSPOSASE"/>
    <property type="match status" value="1"/>
</dbReference>
<dbReference type="InterPro" id="IPR009057">
    <property type="entry name" value="Homeodomain-like_sf"/>
</dbReference>